<feature type="region of interest" description="Disordered" evidence="1">
    <location>
        <begin position="253"/>
        <end position="305"/>
    </location>
</feature>
<protein>
    <recommendedName>
        <fullName evidence="2">DUF3741 domain-containing protein</fullName>
    </recommendedName>
</protein>
<dbReference type="PANTHER" id="PTHR35499:SF1">
    <property type="entry name" value="DUF3741 DOMAIN-CONTAINING PROTEIN"/>
    <property type="match status" value="1"/>
</dbReference>
<dbReference type="KEGG" id="egr:104432642"/>
<feature type="region of interest" description="Disordered" evidence="1">
    <location>
        <begin position="156"/>
        <end position="211"/>
    </location>
</feature>
<evidence type="ECO:0000259" key="2">
    <source>
        <dbReference type="Pfam" id="PF14383"/>
    </source>
</evidence>
<dbReference type="Pfam" id="PF14383">
    <property type="entry name" value="VARLMGL"/>
    <property type="match status" value="1"/>
</dbReference>
<feature type="compositionally biased region" description="Polar residues" evidence="1">
    <location>
        <begin position="193"/>
        <end position="211"/>
    </location>
</feature>
<feature type="compositionally biased region" description="Basic and acidic residues" evidence="1">
    <location>
        <begin position="261"/>
        <end position="287"/>
    </location>
</feature>
<dbReference type="PANTHER" id="PTHR35499">
    <property type="entry name" value="OS05G0128300 PROTEIN"/>
    <property type="match status" value="1"/>
</dbReference>
<feature type="region of interest" description="Disordered" evidence="1">
    <location>
        <begin position="1"/>
        <end position="30"/>
    </location>
</feature>
<dbReference type="FunCoup" id="A0A059D4F5">
    <property type="interactions" value="91"/>
</dbReference>
<dbReference type="STRING" id="71139.A0A059D4F5"/>
<dbReference type="InParanoid" id="A0A059D4F5"/>
<organism evidence="3">
    <name type="scientific">Eucalyptus grandis</name>
    <name type="common">Flooded gum</name>
    <dbReference type="NCBI Taxonomy" id="71139"/>
    <lineage>
        <taxon>Eukaryota</taxon>
        <taxon>Viridiplantae</taxon>
        <taxon>Streptophyta</taxon>
        <taxon>Embryophyta</taxon>
        <taxon>Tracheophyta</taxon>
        <taxon>Spermatophyta</taxon>
        <taxon>Magnoliopsida</taxon>
        <taxon>eudicotyledons</taxon>
        <taxon>Gunneridae</taxon>
        <taxon>Pentapetalae</taxon>
        <taxon>rosids</taxon>
        <taxon>malvids</taxon>
        <taxon>Myrtales</taxon>
        <taxon>Myrtaceae</taxon>
        <taxon>Myrtoideae</taxon>
        <taxon>Eucalypteae</taxon>
        <taxon>Eucalyptus</taxon>
    </lineage>
</organism>
<feature type="compositionally biased region" description="Low complexity" evidence="1">
    <location>
        <begin position="1"/>
        <end position="25"/>
    </location>
</feature>
<feature type="compositionally biased region" description="Basic and acidic residues" evidence="1">
    <location>
        <begin position="170"/>
        <end position="191"/>
    </location>
</feature>
<proteinExistence type="predicted"/>
<dbReference type="eggNOG" id="ENOG502RYD5">
    <property type="taxonomic scope" value="Eukaryota"/>
</dbReference>
<reference evidence="3" key="1">
    <citation type="submission" date="2013-07" db="EMBL/GenBank/DDBJ databases">
        <title>The genome of Eucalyptus grandis.</title>
        <authorList>
            <person name="Schmutz J."/>
            <person name="Hayes R."/>
            <person name="Myburg A."/>
            <person name="Tuskan G."/>
            <person name="Grattapaglia D."/>
            <person name="Rokhsar D.S."/>
        </authorList>
    </citation>
    <scope>NUCLEOTIDE SEQUENCE</scope>
    <source>
        <tissue evidence="3">Leaf extractions</tissue>
    </source>
</reference>
<evidence type="ECO:0000313" key="3">
    <source>
        <dbReference type="EMBL" id="KCW85432.1"/>
    </source>
</evidence>
<dbReference type="Gramene" id="KCW85432">
    <property type="protein sequence ID" value="KCW85432"/>
    <property type="gene ID" value="EUGRSUZ_B02248"/>
</dbReference>
<dbReference type="AlphaFoldDB" id="A0A059D4F5"/>
<accession>A0A059D4F5</accession>
<dbReference type="OMA" id="REMPTFL"/>
<sequence length="370" mass="41061">MKLQSSSSSFSSSTISTSSDAYLSSPKGAPSGGCIAGVLRRILCSSNLPTHPFECDNDRDQFKSKEKNEPNTTPGIVARLMGLESLPNTSSVHAHKSPCSISRSRSLNYLDFKGDEHGDETKWQHLQVSSTLSFRETPTYLEVENEEFLVLNFGNGSEKEGRKRRSSKSKIQERRTGERREKPNRENERGGATESSSSDSVLANNDLGTPQTLPSQVVKMCQSVRSLEAVCGSEEDSSPVSVLDFGEFISDPLVSPSDESGLEHPSSRKKLTPELENHEHSSPRSDSDLLDDQPTQSEGKCLGSRKQRHGFSKMWSKICKISEKETIELDWLDGRMAKREDVEGIGQDLELQIFFELLDELLDHMSPTSE</sequence>
<dbReference type="EMBL" id="KK198754">
    <property type="protein sequence ID" value="KCW85432.1"/>
    <property type="molecule type" value="Genomic_DNA"/>
</dbReference>
<name>A0A059D4F5_EUCGR</name>
<dbReference type="InterPro" id="IPR032795">
    <property type="entry name" value="DUF3741-assoc"/>
</dbReference>
<dbReference type="OrthoDB" id="1924799at2759"/>
<evidence type="ECO:0000256" key="1">
    <source>
        <dbReference type="SAM" id="MobiDB-lite"/>
    </source>
</evidence>
<gene>
    <name evidence="3" type="ORF">EUGRSUZ_B02248</name>
</gene>
<feature type="domain" description="DUF3741" evidence="2">
    <location>
        <begin position="73"/>
        <end position="90"/>
    </location>
</feature>